<evidence type="ECO:0000256" key="2">
    <source>
        <dbReference type="PIRSR" id="PIRSR603782-1"/>
    </source>
</evidence>
<feature type="binding site" evidence="2">
    <location>
        <position position="95"/>
    </location>
    <ligand>
        <name>Cu cation</name>
        <dbReference type="ChEBI" id="CHEBI:23378"/>
    </ligand>
</feature>
<dbReference type="PANTHER" id="PTHR12151:SF25">
    <property type="entry name" value="LINALOOL DEHYDRATASE_ISOMERASE DOMAIN-CONTAINING PROTEIN"/>
    <property type="match status" value="1"/>
</dbReference>
<keyword evidence="2" id="KW-0186">Copper</keyword>
<feature type="binding site" evidence="2">
    <location>
        <position position="192"/>
    </location>
    <ligand>
        <name>Cu cation</name>
        <dbReference type="ChEBI" id="CHEBI:23378"/>
    </ligand>
</feature>
<dbReference type="EMBL" id="PVNK01000146">
    <property type="protein sequence ID" value="PRP98306.1"/>
    <property type="molecule type" value="Genomic_DNA"/>
</dbReference>
<evidence type="ECO:0000256" key="1">
    <source>
        <dbReference type="ARBA" id="ARBA00010996"/>
    </source>
</evidence>
<dbReference type="RefSeq" id="WP_106392406.1">
    <property type="nucleotide sequence ID" value="NZ_PVNK01000146.1"/>
</dbReference>
<accession>A0A2S9XZN0</accession>
<dbReference type="CDD" id="cd02968">
    <property type="entry name" value="SCO"/>
    <property type="match status" value="1"/>
</dbReference>
<keyword evidence="3" id="KW-1015">Disulfide bond</keyword>
<organism evidence="5 6">
    <name type="scientific">Enhygromyxa salina</name>
    <dbReference type="NCBI Taxonomy" id="215803"/>
    <lineage>
        <taxon>Bacteria</taxon>
        <taxon>Pseudomonadati</taxon>
        <taxon>Myxococcota</taxon>
        <taxon>Polyangia</taxon>
        <taxon>Nannocystales</taxon>
        <taxon>Nannocystaceae</taxon>
        <taxon>Enhygromyxa</taxon>
    </lineage>
</organism>
<dbReference type="InterPro" id="IPR036249">
    <property type="entry name" value="Thioredoxin-like_sf"/>
</dbReference>
<dbReference type="PANTHER" id="PTHR12151">
    <property type="entry name" value="ELECTRON TRANSPORT PROTIN SCO1/SENC FAMILY MEMBER"/>
    <property type="match status" value="1"/>
</dbReference>
<evidence type="ECO:0000256" key="4">
    <source>
        <dbReference type="SAM" id="Phobius"/>
    </source>
</evidence>
<dbReference type="OrthoDB" id="9790194at2"/>
<keyword evidence="6" id="KW-1185">Reference proteome</keyword>
<comment type="caution">
    <text evidence="5">The sequence shown here is derived from an EMBL/GenBank/DDBJ whole genome shotgun (WGS) entry which is preliminary data.</text>
</comment>
<dbReference type="InterPro" id="IPR003782">
    <property type="entry name" value="SCO1/SenC"/>
</dbReference>
<feature type="disulfide bond" description="Redox-active" evidence="3">
    <location>
        <begin position="91"/>
        <end position="95"/>
    </location>
</feature>
<dbReference type="Pfam" id="PF02630">
    <property type="entry name" value="SCO1-SenC"/>
    <property type="match status" value="1"/>
</dbReference>
<reference evidence="5 6" key="1">
    <citation type="submission" date="2018-03" db="EMBL/GenBank/DDBJ databases">
        <title>Draft Genome Sequences of the Obligatory Marine Myxobacteria Enhygromyxa salina SWB005.</title>
        <authorList>
            <person name="Poehlein A."/>
            <person name="Moghaddam J.A."/>
            <person name="Harms H."/>
            <person name="Alanjari M."/>
            <person name="Koenig G.M."/>
            <person name="Daniel R."/>
            <person name="Schaeberle T.F."/>
        </authorList>
    </citation>
    <scope>NUCLEOTIDE SEQUENCE [LARGE SCALE GENOMIC DNA]</scope>
    <source>
        <strain evidence="5 6">SWB005</strain>
    </source>
</reference>
<dbReference type="Proteomes" id="UP000237968">
    <property type="component" value="Unassembled WGS sequence"/>
</dbReference>
<comment type="similarity">
    <text evidence="1">Belongs to the SCO1/2 family.</text>
</comment>
<evidence type="ECO:0000313" key="5">
    <source>
        <dbReference type="EMBL" id="PRP98306.1"/>
    </source>
</evidence>
<name>A0A2S9XZN0_9BACT</name>
<keyword evidence="4" id="KW-1133">Transmembrane helix</keyword>
<evidence type="ECO:0000313" key="6">
    <source>
        <dbReference type="Proteomes" id="UP000237968"/>
    </source>
</evidence>
<gene>
    <name evidence="5" type="ORF">ENSA5_30390</name>
</gene>
<feature type="binding site" evidence="2">
    <location>
        <position position="91"/>
    </location>
    <ligand>
        <name>Cu cation</name>
        <dbReference type="ChEBI" id="CHEBI:23378"/>
    </ligand>
</feature>
<sequence>MSTEAPAKQPWAEPPPWIRFLRKHIWVIGILFFLTMITAMRPFLIRRPPPPEAIGEVPAFTLLDQEGETFTREELLAADKTWVVGFVFTRCASSCPAISGAMLSFQEQIDRSKLSDRVELLTVTVDPEYDTPEVLAAYADSLGADLDNWRFLTASQEAIEDFVVGGFKLAVGEPKVVAGATAGDVGVFDIAHSSKLALVDRYGNIRGYYSIDEDGLAELYHRTLRVIRIEEGE</sequence>
<evidence type="ECO:0000256" key="3">
    <source>
        <dbReference type="PIRSR" id="PIRSR603782-2"/>
    </source>
</evidence>
<dbReference type="GO" id="GO:0046872">
    <property type="term" value="F:metal ion binding"/>
    <property type="evidence" value="ECO:0007669"/>
    <property type="project" value="UniProtKB-KW"/>
</dbReference>
<proteinExistence type="inferred from homology"/>
<keyword evidence="4" id="KW-0812">Transmembrane</keyword>
<keyword evidence="4" id="KW-0472">Membrane</keyword>
<dbReference type="AlphaFoldDB" id="A0A2S9XZN0"/>
<evidence type="ECO:0008006" key="7">
    <source>
        <dbReference type="Google" id="ProtNLM"/>
    </source>
</evidence>
<dbReference type="Gene3D" id="3.40.30.10">
    <property type="entry name" value="Glutaredoxin"/>
    <property type="match status" value="1"/>
</dbReference>
<feature type="transmembrane region" description="Helical" evidence="4">
    <location>
        <begin position="24"/>
        <end position="44"/>
    </location>
</feature>
<dbReference type="SUPFAM" id="SSF52833">
    <property type="entry name" value="Thioredoxin-like"/>
    <property type="match status" value="1"/>
</dbReference>
<protein>
    <recommendedName>
        <fullName evidence="7">Thioredoxin domain-containing protein</fullName>
    </recommendedName>
</protein>
<keyword evidence="2" id="KW-0479">Metal-binding</keyword>